<accession>A0A8H7IU92</accession>
<feature type="domain" description="Xylanolytic transcriptional activator regulatory" evidence="3">
    <location>
        <begin position="250"/>
        <end position="326"/>
    </location>
</feature>
<dbReference type="EMBL" id="RZGK01000021">
    <property type="protein sequence ID" value="KAF9691183.1"/>
    <property type="molecule type" value="Genomic_DNA"/>
</dbReference>
<dbReference type="CDD" id="cd12148">
    <property type="entry name" value="fungal_TF_MHR"/>
    <property type="match status" value="1"/>
</dbReference>
<keyword evidence="2" id="KW-0539">Nucleus</keyword>
<dbReference type="PANTHER" id="PTHR31001:SF58">
    <property type="entry name" value="ZN(II)2CYS6 TRANSCRIPTION FACTOR (EUROFUNG)"/>
    <property type="match status" value="1"/>
</dbReference>
<dbReference type="GO" id="GO:0005634">
    <property type="term" value="C:nucleus"/>
    <property type="evidence" value="ECO:0007669"/>
    <property type="project" value="UniProtKB-SubCell"/>
</dbReference>
<evidence type="ECO:0000256" key="1">
    <source>
        <dbReference type="ARBA" id="ARBA00004123"/>
    </source>
</evidence>
<dbReference type="SMART" id="SM00906">
    <property type="entry name" value="Fungal_trans"/>
    <property type="match status" value="1"/>
</dbReference>
<evidence type="ECO:0000313" key="5">
    <source>
        <dbReference type="Proteomes" id="UP000651452"/>
    </source>
</evidence>
<name>A0A8H7IU92_9PLEO</name>
<comment type="caution">
    <text evidence="4">The sequence shown here is derived from an EMBL/GenBank/DDBJ whole genome shotgun (WGS) entry which is preliminary data.</text>
</comment>
<dbReference type="Pfam" id="PF04082">
    <property type="entry name" value="Fungal_trans"/>
    <property type="match status" value="1"/>
</dbReference>
<organism evidence="4 5">
    <name type="scientific">Ascochyta lentis</name>
    <dbReference type="NCBI Taxonomy" id="205686"/>
    <lineage>
        <taxon>Eukaryota</taxon>
        <taxon>Fungi</taxon>
        <taxon>Dikarya</taxon>
        <taxon>Ascomycota</taxon>
        <taxon>Pezizomycotina</taxon>
        <taxon>Dothideomycetes</taxon>
        <taxon>Pleosporomycetidae</taxon>
        <taxon>Pleosporales</taxon>
        <taxon>Pleosporineae</taxon>
        <taxon>Didymellaceae</taxon>
        <taxon>Ascochyta</taxon>
    </lineage>
</organism>
<keyword evidence="5" id="KW-1185">Reference proteome</keyword>
<evidence type="ECO:0000256" key="2">
    <source>
        <dbReference type="ARBA" id="ARBA00023242"/>
    </source>
</evidence>
<gene>
    <name evidence="4" type="ORF">EKO04_010782</name>
</gene>
<dbReference type="GO" id="GO:0003677">
    <property type="term" value="F:DNA binding"/>
    <property type="evidence" value="ECO:0007669"/>
    <property type="project" value="InterPro"/>
</dbReference>
<dbReference type="InterPro" id="IPR050613">
    <property type="entry name" value="Sec_Metabolite_Reg"/>
</dbReference>
<dbReference type="PANTHER" id="PTHR31001">
    <property type="entry name" value="UNCHARACTERIZED TRANSCRIPTIONAL REGULATORY PROTEIN"/>
    <property type="match status" value="1"/>
</dbReference>
<dbReference type="AlphaFoldDB" id="A0A8H7IU92"/>
<evidence type="ECO:0000313" key="4">
    <source>
        <dbReference type="EMBL" id="KAF9691183.1"/>
    </source>
</evidence>
<reference evidence="4" key="2">
    <citation type="submission" date="2020-09" db="EMBL/GenBank/DDBJ databases">
        <title>Reference genome assembly for Australian Ascochyta lentis isolate Al4.</title>
        <authorList>
            <person name="Lee R.C."/>
            <person name="Farfan-Caceres L.M."/>
            <person name="Debler J.W."/>
            <person name="Williams A.H."/>
            <person name="Henares B.M."/>
        </authorList>
    </citation>
    <scope>NUCLEOTIDE SEQUENCE</scope>
    <source>
        <strain evidence="4">Al4</strain>
    </source>
</reference>
<dbReference type="GO" id="GO:0006351">
    <property type="term" value="P:DNA-templated transcription"/>
    <property type="evidence" value="ECO:0007669"/>
    <property type="project" value="InterPro"/>
</dbReference>
<dbReference type="InterPro" id="IPR007219">
    <property type="entry name" value="XnlR_reg_dom"/>
</dbReference>
<reference evidence="4" key="1">
    <citation type="submission" date="2018-12" db="EMBL/GenBank/DDBJ databases">
        <authorList>
            <person name="Syme R.A."/>
            <person name="Farfan-Caceres L."/>
            <person name="Lichtenzveig J."/>
        </authorList>
    </citation>
    <scope>NUCLEOTIDE SEQUENCE</scope>
    <source>
        <strain evidence="4">Al4</strain>
    </source>
</reference>
<sequence>MLVVYSLPSPEGQVRSKTALLKPPQQPHKQATEQPHSDVPFALTGEDPEWVVATWYLRKRGSTHYRAILDRMESPSNLQSTPFAVAVKKHIEGDCSSDFALPGNYPFGSPGSAHYTSIHQVQELLQRFRADIPSLVMGYFQSFHPSLPIFNESAFHAKLASFWRQPENTDLSWLAQCLAVLGLGAYAAEYGTHTMDRGNTAAAEFLYASEACLAKTTYMSRPTTTAITTLCLMVVAKQATTATCWTLDTCWNVMGIVVRLSMMMVLHKEWMPGYGNHAIACERALRRRLWAMIVYLDTQMSLRTGQQSMVPPDTVNISTDSISPGDCWDTIIPRSLPIICQFLSRINSDDGEIFLYEQVLNYDRSLTQLIHEATVFFADDITRLALDIFFRRALLAIHCQYALRTDASSLYPVSYNSTFENNLALLNHYHRLSSISPHTHLLAQPYMLDFLAAAFTTCMLLLSPEASPSCSMINEDTGLTYRQSMLNALMRCMDILAKENKDVLCFQTGFQQLKLLYELTPKE</sequence>
<evidence type="ECO:0000259" key="3">
    <source>
        <dbReference type="SMART" id="SM00906"/>
    </source>
</evidence>
<protein>
    <recommendedName>
        <fullName evidence="3">Xylanolytic transcriptional activator regulatory domain-containing protein</fullName>
    </recommendedName>
</protein>
<dbReference type="OrthoDB" id="4337792at2759"/>
<dbReference type="Proteomes" id="UP000651452">
    <property type="component" value="Unassembled WGS sequence"/>
</dbReference>
<proteinExistence type="predicted"/>
<comment type="subcellular location">
    <subcellularLocation>
        <location evidence="1">Nucleus</location>
    </subcellularLocation>
</comment>
<dbReference type="GO" id="GO:0008270">
    <property type="term" value="F:zinc ion binding"/>
    <property type="evidence" value="ECO:0007669"/>
    <property type="project" value="InterPro"/>
</dbReference>